<evidence type="ECO:0000256" key="2">
    <source>
        <dbReference type="ARBA" id="ARBA00022448"/>
    </source>
</evidence>
<dbReference type="RefSeq" id="WP_127735260.1">
    <property type="nucleotide sequence ID" value="NZ_CP196002.1"/>
</dbReference>
<feature type="signal peptide" evidence="5">
    <location>
        <begin position="1"/>
        <end position="27"/>
    </location>
</feature>
<proteinExistence type="inferred from homology"/>
<comment type="similarity">
    <text evidence="1 4">Belongs to the bacterial solute-binding protein 9 family.</text>
</comment>
<accession>A0A3S2UHV7</accession>
<gene>
    <name evidence="6" type="ORF">EM808_02365</name>
</gene>
<evidence type="ECO:0000256" key="4">
    <source>
        <dbReference type="RuleBase" id="RU003512"/>
    </source>
</evidence>
<evidence type="ECO:0000313" key="6">
    <source>
        <dbReference type="EMBL" id="RVT67342.1"/>
    </source>
</evidence>
<sequence>MKRTKWGIVLAATVALLAGCGAQNVQTNNDGEKQLKIMTSFYPMYEFTKKIAGNQADVELLIPSSTEPHDWEPTPKDIKKVHDADLFIYNSEYMETFVPTIEAAAESEGTVFVEASKGITLMEGSEEEEEHHDHDHSHEMDPHVWLSPALAMKEVKTITASLMESDPTHEDEYKKNSETYLKELSALDGEYKEKLALVPKKEMITQHAAFGYLAHDYGLEQIAIAGLSPEQEPTAAKLAELKTFAMEHDINVIYFEEVALPKVAETLAKEIGAKTTVLNTLELVSEEDQKNGHDYISIMKNNLDAIVQAQSA</sequence>
<evidence type="ECO:0000256" key="5">
    <source>
        <dbReference type="SAM" id="SignalP"/>
    </source>
</evidence>
<reference evidence="6 7" key="1">
    <citation type="submission" date="2019-01" db="EMBL/GenBank/DDBJ databases">
        <title>Bacillus sp. M5HDSG1-1, whole genome shotgun sequence.</title>
        <authorList>
            <person name="Tuo L."/>
        </authorList>
    </citation>
    <scope>NUCLEOTIDE SEQUENCE [LARGE SCALE GENOMIC DNA]</scope>
    <source>
        <strain evidence="6 7">M5HDSG1-1</strain>
    </source>
</reference>
<keyword evidence="7" id="KW-1185">Reference proteome</keyword>
<comment type="caution">
    <text evidence="6">The sequence shown here is derived from an EMBL/GenBank/DDBJ whole genome shotgun (WGS) entry which is preliminary data.</text>
</comment>
<keyword evidence="2 4" id="KW-0813">Transport</keyword>
<feature type="chain" id="PRO_5018604289" evidence="5">
    <location>
        <begin position="28"/>
        <end position="312"/>
    </location>
</feature>
<dbReference type="SUPFAM" id="SSF53807">
    <property type="entry name" value="Helical backbone' metal receptor"/>
    <property type="match status" value="1"/>
</dbReference>
<dbReference type="Pfam" id="PF01297">
    <property type="entry name" value="ZnuA"/>
    <property type="match status" value="1"/>
</dbReference>
<organism evidence="6 7">
    <name type="scientific">Niallia taxi</name>
    <dbReference type="NCBI Taxonomy" id="2499688"/>
    <lineage>
        <taxon>Bacteria</taxon>
        <taxon>Bacillati</taxon>
        <taxon>Bacillota</taxon>
        <taxon>Bacilli</taxon>
        <taxon>Bacillales</taxon>
        <taxon>Bacillaceae</taxon>
        <taxon>Niallia</taxon>
    </lineage>
</organism>
<dbReference type="PANTHER" id="PTHR42953">
    <property type="entry name" value="HIGH-AFFINITY ZINC UPTAKE SYSTEM PROTEIN ZNUA-RELATED"/>
    <property type="match status" value="1"/>
</dbReference>
<dbReference type="EMBL" id="RZTZ01000001">
    <property type="protein sequence ID" value="RVT67342.1"/>
    <property type="molecule type" value="Genomic_DNA"/>
</dbReference>
<dbReference type="InterPro" id="IPR050492">
    <property type="entry name" value="Bact_metal-bind_prot9"/>
</dbReference>
<dbReference type="InterPro" id="IPR006128">
    <property type="entry name" value="Lipoprotein_PsaA-like"/>
</dbReference>
<dbReference type="AlphaFoldDB" id="A0A3S2UHV7"/>
<dbReference type="GO" id="GO:0007155">
    <property type="term" value="P:cell adhesion"/>
    <property type="evidence" value="ECO:0007669"/>
    <property type="project" value="InterPro"/>
</dbReference>
<dbReference type="PROSITE" id="PS51257">
    <property type="entry name" value="PROKAR_LIPOPROTEIN"/>
    <property type="match status" value="1"/>
</dbReference>
<evidence type="ECO:0000313" key="7">
    <source>
        <dbReference type="Proteomes" id="UP000288024"/>
    </source>
</evidence>
<protein>
    <submittedName>
        <fullName evidence="6">Zinc ABC transporter substrate-binding protein</fullName>
    </submittedName>
</protein>
<evidence type="ECO:0000256" key="1">
    <source>
        <dbReference type="ARBA" id="ARBA00011028"/>
    </source>
</evidence>
<dbReference type="InterPro" id="IPR006129">
    <property type="entry name" value="AdhesinB"/>
</dbReference>
<keyword evidence="3 5" id="KW-0732">Signal</keyword>
<evidence type="ECO:0000256" key="3">
    <source>
        <dbReference type="ARBA" id="ARBA00022729"/>
    </source>
</evidence>
<name>A0A3S2UHV7_9BACI</name>
<dbReference type="PANTHER" id="PTHR42953:SF3">
    <property type="entry name" value="HIGH-AFFINITY ZINC UPTAKE SYSTEM PROTEIN ZNUA"/>
    <property type="match status" value="1"/>
</dbReference>
<dbReference type="GO" id="GO:0046872">
    <property type="term" value="F:metal ion binding"/>
    <property type="evidence" value="ECO:0007669"/>
    <property type="project" value="InterPro"/>
</dbReference>
<dbReference type="PRINTS" id="PR00690">
    <property type="entry name" value="ADHESNFAMILY"/>
</dbReference>
<dbReference type="CDD" id="cd01017">
    <property type="entry name" value="AdcA"/>
    <property type="match status" value="1"/>
</dbReference>
<dbReference type="InterPro" id="IPR006127">
    <property type="entry name" value="ZnuA-like"/>
</dbReference>
<dbReference type="Gene3D" id="3.40.50.1980">
    <property type="entry name" value="Nitrogenase molybdenum iron protein domain"/>
    <property type="match status" value="2"/>
</dbReference>
<dbReference type="PRINTS" id="PR00691">
    <property type="entry name" value="ADHESINB"/>
</dbReference>
<dbReference type="Proteomes" id="UP000288024">
    <property type="component" value="Unassembled WGS sequence"/>
</dbReference>
<dbReference type="GO" id="GO:0030001">
    <property type="term" value="P:metal ion transport"/>
    <property type="evidence" value="ECO:0007669"/>
    <property type="project" value="InterPro"/>
</dbReference>